<keyword evidence="3" id="KW-1185">Reference proteome</keyword>
<accession>A0A0Q0U559</accession>
<comment type="caution">
    <text evidence="2">The sequence shown here is derived from an EMBL/GenBank/DDBJ whole genome shotgun (WGS) entry which is preliminary data.</text>
</comment>
<dbReference type="AlphaFoldDB" id="A0A0Q0U559"/>
<proteinExistence type="predicted"/>
<feature type="signal peptide" evidence="1">
    <location>
        <begin position="1"/>
        <end position="22"/>
    </location>
</feature>
<dbReference type="PATRIC" id="fig|1544413.3.peg.138"/>
<evidence type="ECO:0000256" key="1">
    <source>
        <dbReference type="SAM" id="SignalP"/>
    </source>
</evidence>
<sequence>MRYLLLIPSALCLAFITACSSAEETTEPTTVDFEPRDPEAPILGAVSEEGHCDPEVIDIDHERNTPYVTYHGQPGDAITLQFVANDGVTVLEESDFELSSRQTGHHALSGLYNGDISGIHVTANGRVGQAGTCVIPVA</sequence>
<evidence type="ECO:0000313" key="2">
    <source>
        <dbReference type="EMBL" id="KQB87088.1"/>
    </source>
</evidence>
<dbReference type="RefSeq" id="WP_055174894.1">
    <property type="nucleotide sequence ID" value="NZ_JAUSQY010000001.1"/>
</dbReference>
<evidence type="ECO:0000313" key="3">
    <source>
        <dbReference type="Proteomes" id="UP000050488"/>
    </source>
</evidence>
<dbReference type="PROSITE" id="PS51257">
    <property type="entry name" value="PROKAR_LIPOPROTEIN"/>
    <property type="match status" value="1"/>
</dbReference>
<reference evidence="2 3" key="1">
    <citation type="submission" date="2015-10" db="EMBL/GenBank/DDBJ databases">
        <title>Corynebacteirum lowii and Corynebacterium oculi species nova, derived from human clinical disease and and emended description of Corynebacterium mastiditis.</title>
        <authorList>
            <person name="Bernard K."/>
            <person name="Pacheco A.L."/>
            <person name="Mcdougall C."/>
            <person name="Burtx T."/>
            <person name="Weibe D."/>
            <person name="Tyler S."/>
            <person name="Olson A.B."/>
            <person name="Cnockaert M."/>
            <person name="Eguchi H."/>
            <person name="Kuwahara T."/>
            <person name="Nakayama-Imaohji H."/>
            <person name="Boudewijins M."/>
            <person name="Van Hoecke F."/>
            <person name="Bernier A.-M."/>
            <person name="Vandamme P."/>
        </authorList>
    </citation>
    <scope>NUCLEOTIDE SEQUENCE [LARGE SCALE GENOMIC DNA]</scope>
    <source>
        <strain evidence="2 3">NML 130206</strain>
    </source>
</reference>
<protein>
    <submittedName>
        <fullName evidence="2">Uncharacterized protein</fullName>
    </submittedName>
</protein>
<organism evidence="2 3">
    <name type="scientific">Corynebacterium lowii</name>
    <dbReference type="NCBI Taxonomy" id="1544413"/>
    <lineage>
        <taxon>Bacteria</taxon>
        <taxon>Bacillati</taxon>
        <taxon>Actinomycetota</taxon>
        <taxon>Actinomycetes</taxon>
        <taxon>Mycobacteriales</taxon>
        <taxon>Corynebacteriaceae</taxon>
        <taxon>Corynebacterium</taxon>
    </lineage>
</organism>
<keyword evidence="1" id="KW-0732">Signal</keyword>
<dbReference type="EMBL" id="LKEV01000001">
    <property type="protein sequence ID" value="KQB87088.1"/>
    <property type="molecule type" value="Genomic_DNA"/>
</dbReference>
<dbReference type="OrthoDB" id="4417955at2"/>
<dbReference type="Proteomes" id="UP000050488">
    <property type="component" value="Unassembled WGS sequence"/>
</dbReference>
<feature type="chain" id="PRO_5039376958" evidence="1">
    <location>
        <begin position="23"/>
        <end position="138"/>
    </location>
</feature>
<name>A0A0Q0U559_9CORY</name>
<gene>
    <name evidence="2" type="ORF">Clow_00136</name>
</gene>